<dbReference type="PANTHER" id="PTHR11851">
    <property type="entry name" value="METALLOPROTEASE"/>
    <property type="match status" value="1"/>
</dbReference>
<dbReference type="KEGG" id="lsj:LSJ_1127c"/>
<evidence type="ECO:0000256" key="1">
    <source>
        <dbReference type="SAM" id="Phobius"/>
    </source>
</evidence>
<dbReference type="Proteomes" id="UP000029488">
    <property type="component" value="Chromosome"/>
</dbReference>
<feature type="transmembrane region" description="Helical" evidence="1">
    <location>
        <begin position="271"/>
        <end position="294"/>
    </location>
</feature>
<organism evidence="3 4">
    <name type="scientific">Ligilactobacillus salivarius</name>
    <dbReference type="NCBI Taxonomy" id="1624"/>
    <lineage>
        <taxon>Bacteria</taxon>
        <taxon>Bacillati</taxon>
        <taxon>Bacillota</taxon>
        <taxon>Bacilli</taxon>
        <taxon>Lactobacillales</taxon>
        <taxon>Lactobacillaceae</taxon>
        <taxon>Ligilactobacillus</taxon>
    </lineage>
</organism>
<dbReference type="EMBL" id="CP007646">
    <property type="protein sequence ID" value="AIR10800.1"/>
    <property type="molecule type" value="Genomic_DNA"/>
</dbReference>
<evidence type="ECO:0000259" key="2">
    <source>
        <dbReference type="Pfam" id="PF05193"/>
    </source>
</evidence>
<dbReference type="GO" id="GO:0046872">
    <property type="term" value="F:metal ion binding"/>
    <property type="evidence" value="ECO:0007669"/>
    <property type="project" value="InterPro"/>
</dbReference>
<dbReference type="Gene3D" id="3.30.830.10">
    <property type="entry name" value="Metalloenzyme, LuxS/M16 peptidase-like"/>
    <property type="match status" value="2"/>
</dbReference>
<gene>
    <name evidence="3" type="ORF">LSJ_1127c</name>
</gene>
<dbReference type="PANTHER" id="PTHR11851:SF186">
    <property type="entry name" value="INACTIVE METALLOPROTEASE YMFF-RELATED"/>
    <property type="match status" value="1"/>
</dbReference>
<evidence type="ECO:0000313" key="3">
    <source>
        <dbReference type="EMBL" id="AIR10800.1"/>
    </source>
</evidence>
<dbReference type="NCBIfam" id="NF047422">
    <property type="entry name" value="YfmF_fam"/>
    <property type="match status" value="1"/>
</dbReference>
<keyword evidence="1" id="KW-1133">Transmembrane helix</keyword>
<feature type="domain" description="Peptidase M16 C-terminal" evidence="2">
    <location>
        <begin position="182"/>
        <end position="357"/>
    </location>
</feature>
<dbReference type="InterPro" id="IPR007863">
    <property type="entry name" value="Peptidase_M16_C"/>
</dbReference>
<dbReference type="SUPFAM" id="SSF63411">
    <property type="entry name" value="LuxS/MPP-like metallohydrolase"/>
    <property type="match status" value="2"/>
</dbReference>
<protein>
    <submittedName>
        <fullName evidence="3">Peptidase, M16 family</fullName>
    </submittedName>
</protein>
<accession>A0A089QDH6</accession>
<dbReference type="RefSeq" id="WP_044005033.1">
    <property type="nucleotide sequence ID" value="NZ_CP007646.1"/>
</dbReference>
<evidence type="ECO:0000313" key="4">
    <source>
        <dbReference type="Proteomes" id="UP000029488"/>
    </source>
</evidence>
<reference evidence="3 4" key="1">
    <citation type="journal article" date="2014" name="BMC Genomics">
        <title>Unusual genome complexity in Lactobacillus salivarius JCM1046.</title>
        <authorList>
            <person name="Raftis E.J."/>
            <person name="Forde B.M."/>
            <person name="Claesson M.J."/>
            <person name="O'Toole P.W."/>
        </authorList>
    </citation>
    <scope>NUCLEOTIDE SEQUENCE [LARGE SCALE GENOMIC DNA]</scope>
    <source>
        <strain evidence="3 4">JCM1046</strain>
    </source>
</reference>
<keyword evidence="1" id="KW-0472">Membrane</keyword>
<name>A0A089QDH6_9LACO</name>
<proteinExistence type="predicted"/>
<sequence>MRIELVKGVNLNIIPSKQFKTTRIFISFIKNIESKKELAERALLANYLEMCSQNYPTQIDIARKLSQMYGASFGSSVDRRGNYQLINFSIDYIEGKYLVGNEDLLSEVIEFLKEIIFNPLKVGENKNFDEETFIRQKNNTITYLKSIKEDKQAYAAAKLRKLYFDNEIQQVPSFGESEDVEKLTISDLMDAYQKMLNTDRVEIMISGDVNTDEVVNKFSVLPFKARNISRVSMSYTQEIKQEIVTQIDEEPLSQSKFDMAFRLPVVYRGDLHYAALVFNSLFGGSALSLLFTVVREKMSMAYYANSNFDPFRQLLVVQTGISYANKDKVQELILEQLERLKKGDFEDELLEQNKNNLISSYISRLDSQTSALLRAQSAALTGINVTIEEWLDNLQSVTKDDVMKVAKMVELQATYMLGTN</sequence>
<keyword evidence="1" id="KW-0812">Transmembrane</keyword>
<dbReference type="Pfam" id="PF05193">
    <property type="entry name" value="Peptidase_M16_C"/>
    <property type="match status" value="1"/>
</dbReference>
<dbReference type="AlphaFoldDB" id="A0A089QDH6"/>
<dbReference type="InterPro" id="IPR050361">
    <property type="entry name" value="MPP/UQCRC_Complex"/>
</dbReference>
<dbReference type="InterPro" id="IPR011249">
    <property type="entry name" value="Metalloenz_LuxS/M16"/>
</dbReference>